<dbReference type="HAMAP" id="MF_02065">
    <property type="entry name" value="MltG"/>
    <property type="match status" value="1"/>
</dbReference>
<comment type="caution">
    <text evidence="8">The sequence shown here is derived from an EMBL/GenBank/DDBJ whole genome shotgun (WGS) entry which is preliminary data.</text>
</comment>
<accession>A0ABS4JBF4</accession>
<dbReference type="InterPro" id="IPR003770">
    <property type="entry name" value="MLTG-like"/>
</dbReference>
<sequence>MKKLLKVLLALIIVFIILVGGAAAYVYTQMQPVKVSTLSKKLTLDKGLGTASIADRLEQEGVIKNGLLFKVYLKVKSQGSHFQAGVYEMNPGITYDQIIDKLNHGDIVKAAMMKFTIPEGYTIKQITEKLSQEHDVDSAKFLALAKNPEGINSPLLKEIPADNKRLYRLEGLLFPETYDMKKGSTEAEIITRMLNETQSQLDSIPDFKAKLETSHKSLNELLTAASLIEREVVADPERSRVASVIDNRLKDGMKLEIDATVQYLLGKPKERLVNSDLRKIDNPYNTYIYKGLPPGPIASPSLKSIEAVLNPEITAYKFYVTKKDGSQEHLFAKTYAEHLVNIKKSQETAK</sequence>
<gene>
    <name evidence="7" type="primary">mltG</name>
    <name evidence="8" type="ORF">J2Z69_000052</name>
</gene>
<keyword evidence="5 7" id="KW-0456">Lyase</keyword>
<dbReference type="CDD" id="cd08010">
    <property type="entry name" value="MltG_like"/>
    <property type="match status" value="1"/>
</dbReference>
<dbReference type="EC" id="4.2.2.29" evidence="7"/>
<evidence type="ECO:0000256" key="4">
    <source>
        <dbReference type="ARBA" id="ARBA00023136"/>
    </source>
</evidence>
<evidence type="ECO:0000256" key="3">
    <source>
        <dbReference type="ARBA" id="ARBA00022989"/>
    </source>
</evidence>
<keyword evidence="2 7" id="KW-0812">Transmembrane</keyword>
<evidence type="ECO:0000256" key="7">
    <source>
        <dbReference type="HAMAP-Rule" id="MF_02065"/>
    </source>
</evidence>
<evidence type="ECO:0000256" key="5">
    <source>
        <dbReference type="ARBA" id="ARBA00023239"/>
    </source>
</evidence>
<evidence type="ECO:0000256" key="1">
    <source>
        <dbReference type="ARBA" id="ARBA00022475"/>
    </source>
</evidence>
<keyword evidence="6 7" id="KW-0961">Cell wall biogenesis/degradation</keyword>
<evidence type="ECO:0000313" key="9">
    <source>
        <dbReference type="Proteomes" id="UP001519288"/>
    </source>
</evidence>
<dbReference type="Proteomes" id="UP001519288">
    <property type="component" value="Unassembled WGS sequence"/>
</dbReference>
<comment type="function">
    <text evidence="7">Functions as a peptidoglycan terminase that cleaves nascent peptidoglycan strands endolytically to terminate their elongation.</text>
</comment>
<dbReference type="PANTHER" id="PTHR30518">
    <property type="entry name" value="ENDOLYTIC MUREIN TRANSGLYCOSYLASE"/>
    <property type="match status" value="1"/>
</dbReference>
<evidence type="ECO:0000256" key="6">
    <source>
        <dbReference type="ARBA" id="ARBA00023316"/>
    </source>
</evidence>
<keyword evidence="1 7" id="KW-1003">Cell membrane</keyword>
<comment type="catalytic activity">
    <reaction evidence="7">
        <text>a peptidoglycan chain = a peptidoglycan chain with N-acetyl-1,6-anhydromuramyl-[peptide] at the reducing end + a peptidoglycan chain with N-acetylglucosamine at the non-reducing end.</text>
        <dbReference type="EC" id="4.2.2.29"/>
    </reaction>
</comment>
<reference evidence="8 9" key="1">
    <citation type="submission" date="2021-03" db="EMBL/GenBank/DDBJ databases">
        <title>Genomic Encyclopedia of Type Strains, Phase IV (KMG-IV): sequencing the most valuable type-strain genomes for metagenomic binning, comparative biology and taxonomic classification.</title>
        <authorList>
            <person name="Goeker M."/>
        </authorList>
    </citation>
    <scope>NUCLEOTIDE SEQUENCE [LARGE SCALE GENOMIC DNA]</scope>
    <source>
        <strain evidence="8 9">DSM 26806</strain>
    </source>
</reference>
<keyword evidence="3 7" id="KW-1133">Transmembrane helix</keyword>
<protein>
    <recommendedName>
        <fullName evidence="7">Endolytic murein transglycosylase</fullName>
        <ecNumber evidence="7">4.2.2.29</ecNumber>
    </recommendedName>
    <alternativeName>
        <fullName evidence="7">Peptidoglycan lytic transglycosylase</fullName>
    </alternativeName>
    <alternativeName>
        <fullName evidence="7">Peptidoglycan polymerization terminase</fullName>
    </alternativeName>
</protein>
<evidence type="ECO:0000256" key="2">
    <source>
        <dbReference type="ARBA" id="ARBA00022692"/>
    </source>
</evidence>
<dbReference type="PANTHER" id="PTHR30518:SF2">
    <property type="entry name" value="ENDOLYTIC MUREIN TRANSGLYCOSYLASE"/>
    <property type="match status" value="1"/>
</dbReference>
<dbReference type="NCBIfam" id="TIGR00247">
    <property type="entry name" value="endolytic transglycosylase MltG"/>
    <property type="match status" value="1"/>
</dbReference>
<keyword evidence="9" id="KW-1185">Reference proteome</keyword>
<feature type="site" description="Important for catalytic activity" evidence="7">
    <location>
        <position position="231"/>
    </location>
</feature>
<comment type="similarity">
    <text evidence="7">Belongs to the transglycosylase MltG family.</text>
</comment>
<dbReference type="Gene3D" id="3.30.1490.480">
    <property type="entry name" value="Endolytic murein transglycosylase"/>
    <property type="match status" value="1"/>
</dbReference>
<dbReference type="Pfam" id="PF02618">
    <property type="entry name" value="YceG"/>
    <property type="match status" value="1"/>
</dbReference>
<organism evidence="8 9">
    <name type="scientific">Paenibacillus shirakamiensis</name>
    <dbReference type="NCBI Taxonomy" id="1265935"/>
    <lineage>
        <taxon>Bacteria</taxon>
        <taxon>Bacillati</taxon>
        <taxon>Bacillota</taxon>
        <taxon>Bacilli</taxon>
        <taxon>Bacillales</taxon>
        <taxon>Paenibacillaceae</taxon>
        <taxon>Paenibacillus</taxon>
    </lineage>
</organism>
<proteinExistence type="inferred from homology"/>
<dbReference type="EMBL" id="JAGGLD010000001">
    <property type="protein sequence ID" value="MBP1999033.1"/>
    <property type="molecule type" value="Genomic_DNA"/>
</dbReference>
<name>A0ABS4JBF4_9BACL</name>
<dbReference type="RefSeq" id="WP_245338896.1">
    <property type="nucleotide sequence ID" value="NZ_JAGGLD010000001.1"/>
</dbReference>
<evidence type="ECO:0000313" key="8">
    <source>
        <dbReference type="EMBL" id="MBP1999033.1"/>
    </source>
</evidence>
<keyword evidence="4 7" id="KW-0472">Membrane</keyword>